<organism evidence="10 11">
    <name type="scientific">Marinobacterium lutimaris</name>
    <dbReference type="NCBI Taxonomy" id="568106"/>
    <lineage>
        <taxon>Bacteria</taxon>
        <taxon>Pseudomonadati</taxon>
        <taxon>Pseudomonadota</taxon>
        <taxon>Gammaproteobacteria</taxon>
        <taxon>Oceanospirillales</taxon>
        <taxon>Oceanospirillaceae</taxon>
        <taxon>Marinobacterium</taxon>
    </lineage>
</organism>
<dbReference type="EMBL" id="FNVQ01000001">
    <property type="protein sequence ID" value="SEF83305.1"/>
    <property type="molecule type" value="Genomic_DNA"/>
</dbReference>
<dbReference type="FunFam" id="3.20.20.140:FF:000022">
    <property type="entry name" value="Guanine deaminase"/>
    <property type="match status" value="1"/>
</dbReference>
<comment type="catalytic activity">
    <reaction evidence="8">
        <text>guanine + H2O + H(+) = xanthine + NH4(+)</text>
        <dbReference type="Rhea" id="RHEA:14665"/>
        <dbReference type="ChEBI" id="CHEBI:15377"/>
        <dbReference type="ChEBI" id="CHEBI:15378"/>
        <dbReference type="ChEBI" id="CHEBI:16235"/>
        <dbReference type="ChEBI" id="CHEBI:17712"/>
        <dbReference type="ChEBI" id="CHEBI:28938"/>
        <dbReference type="EC" id="3.5.4.3"/>
    </reaction>
</comment>
<dbReference type="SUPFAM" id="SSF51338">
    <property type="entry name" value="Composite domain of metallo-dependent hydrolases"/>
    <property type="match status" value="1"/>
</dbReference>
<evidence type="ECO:0000256" key="7">
    <source>
        <dbReference type="NCBIfam" id="TIGR02967"/>
    </source>
</evidence>
<dbReference type="PANTHER" id="PTHR11271">
    <property type="entry name" value="GUANINE DEAMINASE"/>
    <property type="match status" value="1"/>
</dbReference>
<dbReference type="Gene3D" id="3.20.20.140">
    <property type="entry name" value="Metal-dependent hydrolases"/>
    <property type="match status" value="1"/>
</dbReference>
<comment type="similarity">
    <text evidence="2 8">Belongs to the metallo-dependent hydrolases superfamily. ATZ/TRZ family.</text>
</comment>
<evidence type="ECO:0000256" key="4">
    <source>
        <dbReference type="ARBA" id="ARBA00022723"/>
    </source>
</evidence>
<comment type="function">
    <text evidence="8">Catalyzes the hydrolytic deamination of guanine, producing xanthine and ammonia.</text>
</comment>
<comment type="pathway">
    <text evidence="1 8">Purine metabolism; guanine degradation; xanthine from guanine: step 1/1.</text>
</comment>
<evidence type="ECO:0000256" key="3">
    <source>
        <dbReference type="ARBA" id="ARBA00012781"/>
    </source>
</evidence>
<evidence type="ECO:0000259" key="9">
    <source>
        <dbReference type="Pfam" id="PF01979"/>
    </source>
</evidence>
<dbReference type="InterPro" id="IPR032466">
    <property type="entry name" value="Metal_Hydrolase"/>
</dbReference>
<evidence type="ECO:0000313" key="10">
    <source>
        <dbReference type="EMBL" id="SEF83305.1"/>
    </source>
</evidence>
<accession>A0A1H5V7G9</accession>
<dbReference type="Pfam" id="PF01979">
    <property type="entry name" value="Amidohydro_1"/>
    <property type="match status" value="1"/>
</dbReference>
<name>A0A1H5V7G9_9GAMM</name>
<reference evidence="10 11" key="1">
    <citation type="submission" date="2016-10" db="EMBL/GenBank/DDBJ databases">
        <authorList>
            <person name="de Groot N.N."/>
        </authorList>
    </citation>
    <scope>NUCLEOTIDE SEQUENCE [LARGE SCALE GENOMIC DNA]</scope>
    <source>
        <strain evidence="10 11">DSM 22012</strain>
    </source>
</reference>
<dbReference type="OrthoDB" id="9787621at2"/>
<comment type="cofactor">
    <cofactor evidence="8">
        <name>Zn(2+)</name>
        <dbReference type="ChEBI" id="CHEBI:29105"/>
    </cofactor>
    <text evidence="8">Binds 1 zinc ion per subunit.</text>
</comment>
<dbReference type="CDD" id="cd01303">
    <property type="entry name" value="GDEase"/>
    <property type="match status" value="1"/>
</dbReference>
<dbReference type="InterPro" id="IPR051607">
    <property type="entry name" value="Metallo-dep_hydrolases"/>
</dbReference>
<dbReference type="InterPro" id="IPR006680">
    <property type="entry name" value="Amidohydro-rel"/>
</dbReference>
<evidence type="ECO:0000256" key="8">
    <source>
        <dbReference type="RuleBase" id="RU366009"/>
    </source>
</evidence>
<keyword evidence="4 8" id="KW-0479">Metal-binding</keyword>
<evidence type="ECO:0000256" key="2">
    <source>
        <dbReference type="ARBA" id="ARBA00006745"/>
    </source>
</evidence>
<dbReference type="EC" id="3.5.4.3" evidence="3 7"/>
<dbReference type="PANTHER" id="PTHR11271:SF6">
    <property type="entry name" value="GUANINE DEAMINASE"/>
    <property type="match status" value="1"/>
</dbReference>
<dbReference type="Gene3D" id="2.30.40.10">
    <property type="entry name" value="Urease, subunit C, domain 1"/>
    <property type="match status" value="1"/>
</dbReference>
<protein>
    <recommendedName>
        <fullName evidence="3 7">Guanine deaminase</fullName>
        <shortName evidence="8">Guanase</shortName>
        <ecNumber evidence="3 7">3.5.4.3</ecNumber>
    </recommendedName>
    <alternativeName>
        <fullName evidence="8">Guanine aminohydrolase</fullName>
    </alternativeName>
</protein>
<feature type="domain" description="Amidohydrolase-related" evidence="9">
    <location>
        <begin position="69"/>
        <end position="429"/>
    </location>
</feature>
<dbReference type="GO" id="GO:0006147">
    <property type="term" value="P:guanine catabolic process"/>
    <property type="evidence" value="ECO:0007669"/>
    <property type="project" value="UniProtKB-UniRule"/>
</dbReference>
<evidence type="ECO:0000256" key="5">
    <source>
        <dbReference type="ARBA" id="ARBA00022801"/>
    </source>
</evidence>
<keyword evidence="6 8" id="KW-0862">Zinc</keyword>
<dbReference type="NCBIfam" id="NF006679">
    <property type="entry name" value="PRK09228.1"/>
    <property type="match status" value="1"/>
</dbReference>
<evidence type="ECO:0000256" key="1">
    <source>
        <dbReference type="ARBA" id="ARBA00004984"/>
    </source>
</evidence>
<dbReference type="RefSeq" id="WP_104001618.1">
    <property type="nucleotide sequence ID" value="NZ_FNVQ01000001.1"/>
</dbReference>
<keyword evidence="11" id="KW-1185">Reference proteome</keyword>
<proteinExistence type="inferred from homology"/>
<dbReference type="GO" id="GO:0008270">
    <property type="term" value="F:zinc ion binding"/>
    <property type="evidence" value="ECO:0007669"/>
    <property type="project" value="UniProtKB-UniRule"/>
</dbReference>
<dbReference type="SUPFAM" id="SSF51556">
    <property type="entry name" value="Metallo-dependent hydrolases"/>
    <property type="match status" value="1"/>
</dbReference>
<dbReference type="AlphaFoldDB" id="A0A1H5V7G9"/>
<dbReference type="InterPro" id="IPR011059">
    <property type="entry name" value="Metal-dep_hydrolase_composite"/>
</dbReference>
<dbReference type="GO" id="GO:0008892">
    <property type="term" value="F:guanine deaminase activity"/>
    <property type="evidence" value="ECO:0007669"/>
    <property type="project" value="UniProtKB-UniRule"/>
</dbReference>
<evidence type="ECO:0000256" key="6">
    <source>
        <dbReference type="ARBA" id="ARBA00022833"/>
    </source>
</evidence>
<keyword evidence="5 8" id="KW-0378">Hydrolase</keyword>
<dbReference type="GO" id="GO:0005829">
    <property type="term" value="C:cytosol"/>
    <property type="evidence" value="ECO:0007669"/>
    <property type="project" value="TreeGrafter"/>
</dbReference>
<dbReference type="InterPro" id="IPR014311">
    <property type="entry name" value="Guanine_deaminase"/>
</dbReference>
<gene>
    <name evidence="10" type="ORF">SAMN05444390_101647</name>
</gene>
<evidence type="ECO:0000313" key="11">
    <source>
        <dbReference type="Proteomes" id="UP000236745"/>
    </source>
</evidence>
<dbReference type="Proteomes" id="UP000236745">
    <property type="component" value="Unassembled WGS sequence"/>
</dbReference>
<dbReference type="UniPathway" id="UPA00603">
    <property type="reaction ID" value="UER00660"/>
</dbReference>
<dbReference type="NCBIfam" id="TIGR02967">
    <property type="entry name" value="guan_deamin"/>
    <property type="match status" value="1"/>
</dbReference>
<sequence>MSLQQRAIRGAILDFVDDPALSGDDAWRYIEDGILWIEDGRVKKTGSYEELSAELPESIELHEYAHHLILPGFIDTHIHYPQTEMIAAYGERLLEWLETYTFPVESKFSDEAYGREIASVFLDELLKNGTTTALVFGTVHPESVDAFFTEAQQRRLRMIAGKVMMDRNAPDFICDEADESYADSKALIERWHGVDRLQYAVTPRFAPTSTDRQLELAGKLLKEYPSVYMHTHLAENVEECAWVAELFPQSKHYLDVYDQAGLLSERSVFAHGIHLCDDACERLSETGSAIAHCPTSNLFLGSGLIELERLAEKGVQVGVGTDVGGGTSFSMFQTLADAYKVQAMRNRKLDPFRALYLATLGGARALDLEGYIGNFEPGCEADFITIDLHATPFLKFRTERCRSLFETLFVLNTLGDDRLIDTTWVMGEIAHRRDS</sequence>